<dbReference type="InterPro" id="IPR029058">
    <property type="entry name" value="AB_hydrolase_fold"/>
</dbReference>
<evidence type="ECO:0000313" key="6">
    <source>
        <dbReference type="EMBL" id="MBA8924650.1"/>
    </source>
</evidence>
<keyword evidence="4" id="KW-0732">Signal</keyword>
<dbReference type="PROSITE" id="PS01173">
    <property type="entry name" value="LIPASE_GDXG_HIS"/>
    <property type="match status" value="1"/>
</dbReference>
<keyword evidence="7" id="KW-1185">Reference proteome</keyword>
<comment type="similarity">
    <text evidence="2">Belongs to the 'GDXG' lipolytic enzyme family.</text>
</comment>
<accession>A0ABR6BCP7</accession>
<reference evidence="6 7" key="1">
    <citation type="submission" date="2020-08" db="EMBL/GenBank/DDBJ databases">
        <title>Genomic Encyclopedia of Archaeal and Bacterial Type Strains, Phase II (KMG-II): from individual species to whole genera.</title>
        <authorList>
            <person name="Goeker M."/>
        </authorList>
    </citation>
    <scope>NUCLEOTIDE SEQUENCE [LARGE SCALE GENOMIC DNA]</scope>
    <source>
        <strain evidence="6 7">DSM 43850</strain>
    </source>
</reference>
<evidence type="ECO:0000256" key="3">
    <source>
        <dbReference type="ARBA" id="ARBA00022801"/>
    </source>
</evidence>
<keyword evidence="3 4" id="KW-0378">Hydrolase</keyword>
<dbReference type="RefSeq" id="WP_042220648.1">
    <property type="nucleotide sequence ID" value="NZ_BAAABQ010000001.1"/>
</dbReference>
<sequence length="519" mass="54432">MWGKAAALAVLAATALVVPASASAGDVVRTEYGPVRGVDGTWQGIPYAAPPVGELRWRAPQPPVPWQQVRDANTPGSPCPQDADPVVGTPASMDEDCLHLDVVTPHARANRPRPVMVWVHGGGFRTGSGSSTQVDRLARSGDVVVVKVDYRLGVFGFLGYPGLDGSGTFGLQDQQAALRWVRHNIAGFGGDPRNVTVFGESGGGDSMCALLASPTAAGLFDKIIVQSSACGHVNAVDALIPGVGAGGDTWKPLAVEQDLGTAAAHQLGCADLACLRGKPTAELLHATVPPVNLAPYWSPAIGTPVLPLHPADALASGRFHHVPTVLGTTRDEATLLTAALDQPGTPFSAQDLSAYATRAFGDRAQQVLDRYPVGDQAPSRVWASIVTDRVYACPALDADRVLARQVPVHAYEMVDRTAPAIFHVNSLYPLGAYHGSDAAYLFDHSTVRYTPAQARLSAQMIGYWTRFAAIGDPNTPGVAHWARFGGDARVQGLAPDAVGPVDLGVEHQCDLWSSGTVGS</sequence>
<dbReference type="PROSITE" id="PS00122">
    <property type="entry name" value="CARBOXYLESTERASE_B_1"/>
    <property type="match status" value="1"/>
</dbReference>
<dbReference type="InterPro" id="IPR019826">
    <property type="entry name" value="Carboxylesterase_B_AS"/>
</dbReference>
<evidence type="ECO:0000256" key="2">
    <source>
        <dbReference type="ARBA" id="ARBA00010515"/>
    </source>
</evidence>
<dbReference type="Gene3D" id="3.40.50.1820">
    <property type="entry name" value="alpha/beta hydrolase"/>
    <property type="match status" value="1"/>
</dbReference>
<gene>
    <name evidence="6" type="ORF">BC739_001847</name>
</gene>
<feature type="signal peptide" evidence="4">
    <location>
        <begin position="1"/>
        <end position="24"/>
    </location>
</feature>
<dbReference type="Proteomes" id="UP000517916">
    <property type="component" value="Unassembled WGS sequence"/>
</dbReference>
<dbReference type="InterPro" id="IPR002018">
    <property type="entry name" value="CarbesteraseB"/>
</dbReference>
<name>A0ABR6BCP7_9PSEU</name>
<dbReference type="SUPFAM" id="SSF53474">
    <property type="entry name" value="alpha/beta-Hydrolases"/>
    <property type="match status" value="1"/>
</dbReference>
<dbReference type="InterPro" id="IPR002168">
    <property type="entry name" value="Lipase_GDXG_HIS_AS"/>
</dbReference>
<comment type="similarity">
    <text evidence="1 4">Belongs to the type-B carboxylesterase/lipase family.</text>
</comment>
<feature type="chain" id="PRO_5044972665" description="Carboxylic ester hydrolase" evidence="4">
    <location>
        <begin position="25"/>
        <end position="519"/>
    </location>
</feature>
<evidence type="ECO:0000313" key="7">
    <source>
        <dbReference type="Proteomes" id="UP000517916"/>
    </source>
</evidence>
<evidence type="ECO:0000256" key="1">
    <source>
        <dbReference type="ARBA" id="ARBA00005964"/>
    </source>
</evidence>
<organism evidence="6 7">
    <name type="scientific">Kutzneria viridogrisea</name>
    <dbReference type="NCBI Taxonomy" id="47990"/>
    <lineage>
        <taxon>Bacteria</taxon>
        <taxon>Bacillati</taxon>
        <taxon>Actinomycetota</taxon>
        <taxon>Actinomycetes</taxon>
        <taxon>Pseudonocardiales</taxon>
        <taxon>Pseudonocardiaceae</taxon>
        <taxon>Kutzneria</taxon>
    </lineage>
</organism>
<dbReference type="GO" id="GO:0016787">
    <property type="term" value="F:hydrolase activity"/>
    <property type="evidence" value="ECO:0007669"/>
    <property type="project" value="UniProtKB-KW"/>
</dbReference>
<evidence type="ECO:0000259" key="5">
    <source>
        <dbReference type="Pfam" id="PF00135"/>
    </source>
</evidence>
<dbReference type="EMBL" id="JACJID010000001">
    <property type="protein sequence ID" value="MBA8924650.1"/>
    <property type="molecule type" value="Genomic_DNA"/>
</dbReference>
<protein>
    <recommendedName>
        <fullName evidence="4">Carboxylic ester hydrolase</fullName>
        <ecNumber evidence="4">3.1.1.-</ecNumber>
    </recommendedName>
</protein>
<comment type="caution">
    <text evidence="6">The sequence shown here is derived from an EMBL/GenBank/DDBJ whole genome shotgun (WGS) entry which is preliminary data.</text>
</comment>
<evidence type="ECO:0000256" key="4">
    <source>
        <dbReference type="RuleBase" id="RU361235"/>
    </source>
</evidence>
<dbReference type="EC" id="3.1.1.-" evidence="4"/>
<dbReference type="InterPro" id="IPR050309">
    <property type="entry name" value="Type-B_Carboxylest/Lipase"/>
</dbReference>
<dbReference type="Pfam" id="PF00135">
    <property type="entry name" value="COesterase"/>
    <property type="match status" value="1"/>
</dbReference>
<dbReference type="PANTHER" id="PTHR11559">
    <property type="entry name" value="CARBOXYLESTERASE"/>
    <property type="match status" value="1"/>
</dbReference>
<proteinExistence type="inferred from homology"/>
<feature type="domain" description="Carboxylesterase type B" evidence="5">
    <location>
        <begin position="26"/>
        <end position="485"/>
    </location>
</feature>